<dbReference type="SUPFAM" id="SSF48452">
    <property type="entry name" value="TPR-like"/>
    <property type="match status" value="1"/>
</dbReference>
<accession>A0A8J3IIR0</accession>
<dbReference type="SMART" id="SM00028">
    <property type="entry name" value="TPR"/>
    <property type="match status" value="2"/>
</dbReference>
<evidence type="ECO:0000256" key="3">
    <source>
        <dbReference type="PROSITE-ProRule" id="PRU00339"/>
    </source>
</evidence>
<dbReference type="Pfam" id="PF13181">
    <property type="entry name" value="TPR_8"/>
    <property type="match status" value="1"/>
</dbReference>
<evidence type="ECO:0008006" key="6">
    <source>
        <dbReference type="Google" id="ProtNLM"/>
    </source>
</evidence>
<dbReference type="RefSeq" id="WP_373324393.1">
    <property type="nucleotide sequence ID" value="NZ_BNJK01000001.1"/>
</dbReference>
<dbReference type="AlphaFoldDB" id="A0A8J3IIR0"/>
<organism evidence="4 5">
    <name type="scientific">Reticulibacter mediterranei</name>
    <dbReference type="NCBI Taxonomy" id="2778369"/>
    <lineage>
        <taxon>Bacteria</taxon>
        <taxon>Bacillati</taxon>
        <taxon>Chloroflexota</taxon>
        <taxon>Ktedonobacteria</taxon>
        <taxon>Ktedonobacterales</taxon>
        <taxon>Reticulibacteraceae</taxon>
        <taxon>Reticulibacter</taxon>
    </lineage>
</organism>
<dbReference type="Pfam" id="PF00515">
    <property type="entry name" value="TPR_1"/>
    <property type="match status" value="1"/>
</dbReference>
<dbReference type="InterPro" id="IPR050498">
    <property type="entry name" value="Ycf3"/>
</dbReference>
<dbReference type="PROSITE" id="PS50293">
    <property type="entry name" value="TPR_REGION"/>
    <property type="match status" value="1"/>
</dbReference>
<dbReference type="Proteomes" id="UP000597444">
    <property type="component" value="Unassembled WGS sequence"/>
</dbReference>
<sequence>MHRIGPFSTGLQKCLCCFGIELEPTVAQAYTFRGSAYRHLKKYQQALADFDRVIELDPQFVWAYARRGLVYERLAEYQRALANFDAAIALTPLAAHLYIYPR</sequence>
<keyword evidence="5" id="KW-1185">Reference proteome</keyword>
<evidence type="ECO:0000256" key="2">
    <source>
        <dbReference type="ARBA" id="ARBA00022803"/>
    </source>
</evidence>
<dbReference type="PANTHER" id="PTHR44858">
    <property type="entry name" value="TETRATRICOPEPTIDE REPEAT PROTEIN 6"/>
    <property type="match status" value="1"/>
</dbReference>
<dbReference type="InterPro" id="IPR011990">
    <property type="entry name" value="TPR-like_helical_dom_sf"/>
</dbReference>
<keyword evidence="2 3" id="KW-0802">TPR repeat</keyword>
<protein>
    <recommendedName>
        <fullName evidence="6">Tetratricopeptide repeat protein</fullName>
    </recommendedName>
</protein>
<dbReference type="PROSITE" id="PS50005">
    <property type="entry name" value="TPR"/>
    <property type="match status" value="2"/>
</dbReference>
<evidence type="ECO:0000313" key="5">
    <source>
        <dbReference type="Proteomes" id="UP000597444"/>
    </source>
</evidence>
<comment type="caution">
    <text evidence="4">The sequence shown here is derived from an EMBL/GenBank/DDBJ whole genome shotgun (WGS) entry which is preliminary data.</text>
</comment>
<gene>
    <name evidence="4" type="ORF">KSF_004440</name>
</gene>
<name>A0A8J3IIR0_9CHLR</name>
<dbReference type="Gene3D" id="1.25.40.10">
    <property type="entry name" value="Tetratricopeptide repeat domain"/>
    <property type="match status" value="1"/>
</dbReference>
<dbReference type="PANTHER" id="PTHR44858:SF1">
    <property type="entry name" value="UDP-N-ACETYLGLUCOSAMINE--PEPTIDE N-ACETYLGLUCOSAMINYLTRANSFERASE SPINDLY-RELATED"/>
    <property type="match status" value="1"/>
</dbReference>
<dbReference type="InterPro" id="IPR019734">
    <property type="entry name" value="TPR_rpt"/>
</dbReference>
<keyword evidence="1" id="KW-0677">Repeat</keyword>
<evidence type="ECO:0000256" key="1">
    <source>
        <dbReference type="ARBA" id="ARBA00022737"/>
    </source>
</evidence>
<reference evidence="4" key="1">
    <citation type="submission" date="2020-10" db="EMBL/GenBank/DDBJ databases">
        <title>Taxonomic study of unclassified bacteria belonging to the class Ktedonobacteria.</title>
        <authorList>
            <person name="Yabe S."/>
            <person name="Wang C.M."/>
            <person name="Zheng Y."/>
            <person name="Sakai Y."/>
            <person name="Cavaletti L."/>
            <person name="Monciardini P."/>
            <person name="Donadio S."/>
        </authorList>
    </citation>
    <scope>NUCLEOTIDE SEQUENCE</scope>
    <source>
        <strain evidence="4">ID150040</strain>
    </source>
</reference>
<feature type="repeat" description="TPR" evidence="3">
    <location>
        <begin position="27"/>
        <end position="60"/>
    </location>
</feature>
<evidence type="ECO:0000313" key="4">
    <source>
        <dbReference type="EMBL" id="GHO90396.1"/>
    </source>
</evidence>
<feature type="repeat" description="TPR" evidence="3">
    <location>
        <begin position="61"/>
        <end position="94"/>
    </location>
</feature>
<proteinExistence type="predicted"/>
<dbReference type="EMBL" id="BNJK01000001">
    <property type="protein sequence ID" value="GHO90396.1"/>
    <property type="molecule type" value="Genomic_DNA"/>
</dbReference>